<gene>
    <name evidence="2" type="ORF">P167DRAFT_579087</name>
</gene>
<dbReference type="EMBL" id="ML119178">
    <property type="protein sequence ID" value="RPB07647.1"/>
    <property type="molecule type" value="Genomic_DNA"/>
</dbReference>
<name>A0A3N4KAW5_9PEZI</name>
<reference evidence="2 3" key="1">
    <citation type="journal article" date="2018" name="Nat. Ecol. Evol.">
        <title>Pezizomycetes genomes reveal the molecular basis of ectomycorrhizal truffle lifestyle.</title>
        <authorList>
            <person name="Murat C."/>
            <person name="Payen T."/>
            <person name="Noel B."/>
            <person name="Kuo A."/>
            <person name="Morin E."/>
            <person name="Chen J."/>
            <person name="Kohler A."/>
            <person name="Krizsan K."/>
            <person name="Balestrini R."/>
            <person name="Da Silva C."/>
            <person name="Montanini B."/>
            <person name="Hainaut M."/>
            <person name="Levati E."/>
            <person name="Barry K.W."/>
            <person name="Belfiori B."/>
            <person name="Cichocki N."/>
            <person name="Clum A."/>
            <person name="Dockter R.B."/>
            <person name="Fauchery L."/>
            <person name="Guy J."/>
            <person name="Iotti M."/>
            <person name="Le Tacon F."/>
            <person name="Lindquist E.A."/>
            <person name="Lipzen A."/>
            <person name="Malagnac F."/>
            <person name="Mello A."/>
            <person name="Molinier V."/>
            <person name="Miyauchi S."/>
            <person name="Poulain J."/>
            <person name="Riccioni C."/>
            <person name="Rubini A."/>
            <person name="Sitrit Y."/>
            <person name="Splivallo R."/>
            <person name="Traeger S."/>
            <person name="Wang M."/>
            <person name="Zifcakova L."/>
            <person name="Wipf D."/>
            <person name="Zambonelli A."/>
            <person name="Paolocci F."/>
            <person name="Nowrousian M."/>
            <person name="Ottonello S."/>
            <person name="Baldrian P."/>
            <person name="Spatafora J.W."/>
            <person name="Henrissat B."/>
            <person name="Nagy L.G."/>
            <person name="Aury J.M."/>
            <person name="Wincker P."/>
            <person name="Grigoriev I.V."/>
            <person name="Bonfante P."/>
            <person name="Martin F.M."/>
        </authorList>
    </citation>
    <scope>NUCLEOTIDE SEQUENCE [LARGE SCALE GENOMIC DNA]</scope>
    <source>
        <strain evidence="2 3">CCBAS932</strain>
    </source>
</reference>
<feature type="region of interest" description="Disordered" evidence="1">
    <location>
        <begin position="59"/>
        <end position="79"/>
    </location>
</feature>
<evidence type="ECO:0000313" key="2">
    <source>
        <dbReference type="EMBL" id="RPB07647.1"/>
    </source>
</evidence>
<dbReference type="AlphaFoldDB" id="A0A3N4KAW5"/>
<dbReference type="Proteomes" id="UP000277580">
    <property type="component" value="Unassembled WGS sequence"/>
</dbReference>
<proteinExistence type="predicted"/>
<organism evidence="2 3">
    <name type="scientific">Morchella conica CCBAS932</name>
    <dbReference type="NCBI Taxonomy" id="1392247"/>
    <lineage>
        <taxon>Eukaryota</taxon>
        <taxon>Fungi</taxon>
        <taxon>Dikarya</taxon>
        <taxon>Ascomycota</taxon>
        <taxon>Pezizomycotina</taxon>
        <taxon>Pezizomycetes</taxon>
        <taxon>Pezizales</taxon>
        <taxon>Morchellaceae</taxon>
        <taxon>Morchella</taxon>
    </lineage>
</organism>
<sequence>MAVHKSITQTVQYFNIGMPPDHSIKDCVERNRRIQDNDILIASRVWNIWKVTRLGILAEKEEDQEDEDQKKEEKEEEEN</sequence>
<protein>
    <submittedName>
        <fullName evidence="2">Uncharacterized protein</fullName>
    </submittedName>
</protein>
<dbReference type="InParanoid" id="A0A3N4KAW5"/>
<accession>A0A3N4KAW5</accession>
<evidence type="ECO:0000256" key="1">
    <source>
        <dbReference type="SAM" id="MobiDB-lite"/>
    </source>
</evidence>
<evidence type="ECO:0000313" key="3">
    <source>
        <dbReference type="Proteomes" id="UP000277580"/>
    </source>
</evidence>
<keyword evidence="3" id="KW-1185">Reference proteome</keyword>